<sequence length="85" mass="9670">MHSKFILSLISILILSATQVFAHGDYTTEEVSRTVVKNGVGLGAVIAVVASWSRNESVLWAIIHGIFSWFYVIYFVITRRSYNRY</sequence>
<feature type="transmembrane region" description="Helical" evidence="1">
    <location>
        <begin position="58"/>
        <end position="77"/>
    </location>
</feature>
<keyword evidence="1" id="KW-0812">Transmembrane</keyword>
<comment type="caution">
    <text evidence="3">The sequence shown here is derived from an EMBL/GenBank/DDBJ whole genome shotgun (WGS) entry which is preliminary data.</text>
</comment>
<reference evidence="4" key="1">
    <citation type="journal article" date="2019" name="Int. J. Syst. Evol. Microbiol.">
        <title>The Global Catalogue of Microorganisms (GCM) 10K type strain sequencing project: providing services to taxonomists for standard genome sequencing and annotation.</title>
        <authorList>
            <consortium name="The Broad Institute Genomics Platform"/>
            <consortium name="The Broad Institute Genome Sequencing Center for Infectious Disease"/>
            <person name="Wu L."/>
            <person name="Ma J."/>
        </authorList>
    </citation>
    <scope>NUCLEOTIDE SEQUENCE [LARGE SCALE GENOMIC DNA]</scope>
    <source>
        <strain evidence="4">KCTC 42498</strain>
    </source>
</reference>
<feature type="signal peptide" evidence="2">
    <location>
        <begin position="1"/>
        <end position="22"/>
    </location>
</feature>
<dbReference type="EMBL" id="JBHULU010000004">
    <property type="protein sequence ID" value="MFD2513076.1"/>
    <property type="molecule type" value="Genomic_DNA"/>
</dbReference>
<evidence type="ECO:0000313" key="4">
    <source>
        <dbReference type="Proteomes" id="UP001597544"/>
    </source>
</evidence>
<feature type="chain" id="PRO_5046715688" evidence="2">
    <location>
        <begin position="23"/>
        <end position="85"/>
    </location>
</feature>
<keyword evidence="4" id="KW-1185">Reference proteome</keyword>
<gene>
    <name evidence="3" type="ORF">ACFSRY_04310</name>
</gene>
<keyword evidence="2" id="KW-0732">Signal</keyword>
<evidence type="ECO:0000256" key="1">
    <source>
        <dbReference type="SAM" id="Phobius"/>
    </source>
</evidence>
<name>A0ABW5IHH2_9BACT</name>
<accession>A0ABW5IHH2</accession>
<keyword evidence="1" id="KW-1133">Transmembrane helix</keyword>
<protein>
    <submittedName>
        <fullName evidence="3">Uncharacterized protein</fullName>
    </submittedName>
</protein>
<dbReference type="Proteomes" id="UP001597544">
    <property type="component" value="Unassembled WGS sequence"/>
</dbReference>
<evidence type="ECO:0000313" key="3">
    <source>
        <dbReference type="EMBL" id="MFD2513076.1"/>
    </source>
</evidence>
<organism evidence="3 4">
    <name type="scientific">Pontibacter locisalis</name>
    <dbReference type="NCBI Taxonomy" id="1719035"/>
    <lineage>
        <taxon>Bacteria</taxon>
        <taxon>Pseudomonadati</taxon>
        <taxon>Bacteroidota</taxon>
        <taxon>Cytophagia</taxon>
        <taxon>Cytophagales</taxon>
        <taxon>Hymenobacteraceae</taxon>
        <taxon>Pontibacter</taxon>
    </lineage>
</organism>
<proteinExistence type="predicted"/>
<keyword evidence="1" id="KW-0472">Membrane</keyword>
<dbReference type="RefSeq" id="WP_377503534.1">
    <property type="nucleotide sequence ID" value="NZ_JBHULU010000004.1"/>
</dbReference>
<evidence type="ECO:0000256" key="2">
    <source>
        <dbReference type="SAM" id="SignalP"/>
    </source>
</evidence>